<protein>
    <submittedName>
        <fullName evidence="5">Phospholipid/cholesterol/gamma-HCH transport system ATP-binding protein</fullName>
    </submittedName>
</protein>
<dbReference type="InterPro" id="IPR027417">
    <property type="entry name" value="P-loop_NTPase"/>
</dbReference>
<dbReference type="RefSeq" id="WP_072325835.1">
    <property type="nucleotide sequence ID" value="NZ_FPJW01000005.1"/>
</dbReference>
<keyword evidence="1" id="KW-0813">Transport</keyword>
<dbReference type="InterPro" id="IPR003593">
    <property type="entry name" value="AAA+_ATPase"/>
</dbReference>
<dbReference type="PROSITE" id="PS50893">
    <property type="entry name" value="ABC_TRANSPORTER_2"/>
    <property type="match status" value="1"/>
</dbReference>
<dbReference type="OrthoDB" id="9802264at2"/>
<evidence type="ECO:0000313" key="6">
    <source>
        <dbReference type="Proteomes" id="UP000182350"/>
    </source>
</evidence>
<name>A0A1K1WXW0_9GAMM</name>
<evidence type="ECO:0000313" key="5">
    <source>
        <dbReference type="EMBL" id="SFX42214.1"/>
    </source>
</evidence>
<accession>A0A1K1WXW0</accession>
<evidence type="ECO:0000256" key="1">
    <source>
        <dbReference type="ARBA" id="ARBA00022448"/>
    </source>
</evidence>
<evidence type="ECO:0000256" key="2">
    <source>
        <dbReference type="ARBA" id="ARBA00022741"/>
    </source>
</evidence>
<dbReference type="STRING" id="1122209.SAMN02745752_01591"/>
<evidence type="ECO:0000259" key="4">
    <source>
        <dbReference type="PROSITE" id="PS50893"/>
    </source>
</evidence>
<dbReference type="InterPro" id="IPR003439">
    <property type="entry name" value="ABC_transporter-like_ATP-bd"/>
</dbReference>
<proteinExistence type="predicted"/>
<dbReference type="Pfam" id="PF00005">
    <property type="entry name" value="ABC_tran"/>
    <property type="match status" value="1"/>
</dbReference>
<dbReference type="Proteomes" id="UP000182350">
    <property type="component" value="Unassembled WGS sequence"/>
</dbReference>
<dbReference type="GO" id="GO:0016887">
    <property type="term" value="F:ATP hydrolysis activity"/>
    <property type="evidence" value="ECO:0007669"/>
    <property type="project" value="InterPro"/>
</dbReference>
<dbReference type="AlphaFoldDB" id="A0A1K1WXW0"/>
<dbReference type="InterPro" id="IPR017871">
    <property type="entry name" value="ABC_transporter-like_CS"/>
</dbReference>
<sequence>MTELRPRPLVRLRNITTRFAGQSVHESLNLSVYKGERLALVGASGCGKSVLLNEIALLTQPQQGQILLFGQNTARMDGRGLLQLRHRMGMMFQQGALFSSLTLLENVMLPLREYQPLPLPLLKELAMLKLKLVGLPTSAAARLPQEISGGMLKRAAVARALALDPSLLLLDEPTAGLDPASASAFDDMLLELHATMDLTLILVTHDLDSLWRVTDQVAFLGQKQVLCKAPIEELVMQDHPDIRHYFANTRAAGAQGRRQGGLPV</sequence>
<keyword evidence="6" id="KW-1185">Reference proteome</keyword>
<evidence type="ECO:0000256" key="3">
    <source>
        <dbReference type="ARBA" id="ARBA00022840"/>
    </source>
</evidence>
<dbReference type="SUPFAM" id="SSF52540">
    <property type="entry name" value="P-loop containing nucleoside triphosphate hydrolases"/>
    <property type="match status" value="1"/>
</dbReference>
<keyword evidence="3 5" id="KW-0067">ATP-binding</keyword>
<dbReference type="PANTHER" id="PTHR43023">
    <property type="entry name" value="PROTEIN TRIGALACTOSYLDIACYLGLYCEROL 3, CHLOROPLASTIC"/>
    <property type="match status" value="1"/>
</dbReference>
<gene>
    <name evidence="5" type="ORF">SAMN02745752_01591</name>
</gene>
<dbReference type="EMBL" id="FPJW01000005">
    <property type="protein sequence ID" value="SFX42214.1"/>
    <property type="molecule type" value="Genomic_DNA"/>
</dbReference>
<dbReference type="SMART" id="SM00382">
    <property type="entry name" value="AAA"/>
    <property type="match status" value="1"/>
</dbReference>
<dbReference type="PANTHER" id="PTHR43023:SF3">
    <property type="entry name" value="PROTEIN TRIGALACTOSYLDIACYLGLYCEROL 3, CHLOROPLASTIC"/>
    <property type="match status" value="1"/>
</dbReference>
<keyword evidence="2" id="KW-0547">Nucleotide-binding</keyword>
<dbReference type="PROSITE" id="PS00211">
    <property type="entry name" value="ABC_TRANSPORTER_1"/>
    <property type="match status" value="1"/>
</dbReference>
<feature type="domain" description="ABC transporter" evidence="4">
    <location>
        <begin position="10"/>
        <end position="247"/>
    </location>
</feature>
<dbReference type="Gene3D" id="3.40.50.300">
    <property type="entry name" value="P-loop containing nucleotide triphosphate hydrolases"/>
    <property type="match status" value="1"/>
</dbReference>
<dbReference type="GO" id="GO:0005524">
    <property type="term" value="F:ATP binding"/>
    <property type="evidence" value="ECO:0007669"/>
    <property type="project" value="UniProtKB-KW"/>
</dbReference>
<reference evidence="5 6" key="1">
    <citation type="submission" date="2016-11" db="EMBL/GenBank/DDBJ databases">
        <authorList>
            <person name="Jaros S."/>
            <person name="Januszkiewicz K."/>
            <person name="Wedrychowicz H."/>
        </authorList>
    </citation>
    <scope>NUCLEOTIDE SEQUENCE [LARGE SCALE GENOMIC DNA]</scope>
    <source>
        <strain evidence="5 6">DSM 21637</strain>
    </source>
</reference>
<organism evidence="5 6">
    <name type="scientific">Marinospirillum alkaliphilum DSM 21637</name>
    <dbReference type="NCBI Taxonomy" id="1122209"/>
    <lineage>
        <taxon>Bacteria</taxon>
        <taxon>Pseudomonadati</taxon>
        <taxon>Pseudomonadota</taxon>
        <taxon>Gammaproteobacteria</taxon>
        <taxon>Oceanospirillales</taxon>
        <taxon>Oceanospirillaceae</taxon>
        <taxon>Marinospirillum</taxon>
    </lineage>
</organism>